<comment type="caution">
    <text evidence="1">The sequence shown here is derived from an EMBL/GenBank/DDBJ whole genome shotgun (WGS) entry which is preliminary data.</text>
</comment>
<evidence type="ECO:0000313" key="1">
    <source>
        <dbReference type="EMBL" id="GAH87563.1"/>
    </source>
</evidence>
<sequence length="91" mass="10735">MPQYSKQNPAMKIITINIPRKLHSFLLNMKTWGLIPSVSEALRHTCIKYCQELYELMKNIEEDLDDFDPKKFVRVPGYNGNKPVKIVRRLE</sequence>
<evidence type="ECO:0008006" key="2">
    <source>
        <dbReference type="Google" id="ProtNLM"/>
    </source>
</evidence>
<name>X1L067_9ZZZZ</name>
<proteinExistence type="predicted"/>
<gene>
    <name evidence="1" type="ORF">S03H2_60127</name>
</gene>
<dbReference type="AlphaFoldDB" id="X1L067"/>
<organism evidence="1">
    <name type="scientific">marine sediment metagenome</name>
    <dbReference type="NCBI Taxonomy" id="412755"/>
    <lineage>
        <taxon>unclassified sequences</taxon>
        <taxon>metagenomes</taxon>
        <taxon>ecological metagenomes</taxon>
    </lineage>
</organism>
<protein>
    <recommendedName>
        <fullName evidence="2">Ribbon-helix-helix protein CopG domain-containing protein</fullName>
    </recommendedName>
</protein>
<reference evidence="1" key="1">
    <citation type="journal article" date="2014" name="Front. Microbiol.">
        <title>High frequency of phylogenetically diverse reductive dehalogenase-homologous genes in deep subseafloor sedimentary metagenomes.</title>
        <authorList>
            <person name="Kawai M."/>
            <person name="Futagami T."/>
            <person name="Toyoda A."/>
            <person name="Takaki Y."/>
            <person name="Nishi S."/>
            <person name="Hori S."/>
            <person name="Arai W."/>
            <person name="Tsubouchi T."/>
            <person name="Morono Y."/>
            <person name="Uchiyama I."/>
            <person name="Ito T."/>
            <person name="Fujiyama A."/>
            <person name="Inagaki F."/>
            <person name="Takami H."/>
        </authorList>
    </citation>
    <scope>NUCLEOTIDE SEQUENCE</scope>
    <source>
        <strain evidence="1">Expedition CK06-06</strain>
    </source>
</reference>
<accession>X1L067</accession>
<dbReference type="EMBL" id="BARU01038721">
    <property type="protein sequence ID" value="GAH87563.1"/>
    <property type="molecule type" value="Genomic_DNA"/>
</dbReference>